<evidence type="ECO:0000313" key="2">
    <source>
        <dbReference type="Proteomes" id="UP000765509"/>
    </source>
</evidence>
<sequence>MKNVIIFKDLLKDLKEPQYVTTLTSKMKLKLAAIFRKNRKSFAIGDDPLEKIRGNHIKPYLDVERIYPNMLRRLSYLAILETRKEFWKHVNKVLQMGVIKIIEHNEIVEVTTPVLITWHDGKYRSCGDFRDLNNYT</sequence>
<dbReference type="SUPFAM" id="SSF56672">
    <property type="entry name" value="DNA/RNA polymerases"/>
    <property type="match status" value="1"/>
</dbReference>
<name>A0A9Q3EDB5_9BASI</name>
<protein>
    <submittedName>
        <fullName evidence="1">Uncharacterized protein</fullName>
    </submittedName>
</protein>
<dbReference type="InterPro" id="IPR043502">
    <property type="entry name" value="DNA/RNA_pol_sf"/>
</dbReference>
<proteinExistence type="predicted"/>
<gene>
    <name evidence="1" type="ORF">O181_058583</name>
</gene>
<dbReference type="OrthoDB" id="1194039at2759"/>
<dbReference type="EMBL" id="AVOT02026938">
    <property type="protein sequence ID" value="MBW0518868.1"/>
    <property type="molecule type" value="Genomic_DNA"/>
</dbReference>
<comment type="caution">
    <text evidence="1">The sequence shown here is derived from an EMBL/GenBank/DDBJ whole genome shotgun (WGS) entry which is preliminary data.</text>
</comment>
<evidence type="ECO:0000313" key="1">
    <source>
        <dbReference type="EMBL" id="MBW0518868.1"/>
    </source>
</evidence>
<dbReference type="Gene3D" id="3.10.10.10">
    <property type="entry name" value="HIV Type 1 Reverse Transcriptase, subunit A, domain 1"/>
    <property type="match status" value="1"/>
</dbReference>
<dbReference type="AlphaFoldDB" id="A0A9Q3EDB5"/>
<reference evidence="1" key="1">
    <citation type="submission" date="2021-03" db="EMBL/GenBank/DDBJ databases">
        <title>Draft genome sequence of rust myrtle Austropuccinia psidii MF-1, a brazilian biotype.</title>
        <authorList>
            <person name="Quecine M.C."/>
            <person name="Pachon D.M.R."/>
            <person name="Bonatelli M.L."/>
            <person name="Correr F.H."/>
            <person name="Franceschini L.M."/>
            <person name="Leite T.F."/>
            <person name="Margarido G.R.A."/>
            <person name="Almeida C.A."/>
            <person name="Ferrarezi J.A."/>
            <person name="Labate C.A."/>
        </authorList>
    </citation>
    <scope>NUCLEOTIDE SEQUENCE</scope>
    <source>
        <strain evidence="1">MF-1</strain>
    </source>
</reference>
<organism evidence="1 2">
    <name type="scientific">Austropuccinia psidii MF-1</name>
    <dbReference type="NCBI Taxonomy" id="1389203"/>
    <lineage>
        <taxon>Eukaryota</taxon>
        <taxon>Fungi</taxon>
        <taxon>Dikarya</taxon>
        <taxon>Basidiomycota</taxon>
        <taxon>Pucciniomycotina</taxon>
        <taxon>Pucciniomycetes</taxon>
        <taxon>Pucciniales</taxon>
        <taxon>Sphaerophragmiaceae</taxon>
        <taxon>Austropuccinia</taxon>
    </lineage>
</organism>
<dbReference type="Proteomes" id="UP000765509">
    <property type="component" value="Unassembled WGS sequence"/>
</dbReference>
<accession>A0A9Q3EDB5</accession>
<keyword evidence="2" id="KW-1185">Reference proteome</keyword>